<evidence type="ECO:0000313" key="3">
    <source>
        <dbReference type="Proteomes" id="UP000199263"/>
    </source>
</evidence>
<proteinExistence type="predicted"/>
<dbReference type="SUPFAM" id="SSF51905">
    <property type="entry name" value="FAD/NAD(P)-binding domain"/>
    <property type="match status" value="1"/>
</dbReference>
<accession>A0A1I1QK20</accession>
<keyword evidence="3" id="KW-1185">Reference proteome</keyword>
<organism evidence="2 3">
    <name type="scientific">Clostridium uliginosum</name>
    <dbReference type="NCBI Taxonomy" id="119641"/>
    <lineage>
        <taxon>Bacteria</taxon>
        <taxon>Bacillati</taxon>
        <taxon>Bacillota</taxon>
        <taxon>Clostridia</taxon>
        <taxon>Eubacteriales</taxon>
        <taxon>Clostridiaceae</taxon>
        <taxon>Clostridium</taxon>
    </lineage>
</organism>
<evidence type="ECO:0000313" key="2">
    <source>
        <dbReference type="EMBL" id="SFD22436.1"/>
    </source>
</evidence>
<dbReference type="Proteomes" id="UP000199263">
    <property type="component" value="Unassembled WGS sequence"/>
</dbReference>
<dbReference type="GO" id="GO:0016491">
    <property type="term" value="F:oxidoreductase activity"/>
    <property type="evidence" value="ECO:0007669"/>
    <property type="project" value="InterPro"/>
</dbReference>
<dbReference type="Gene3D" id="3.50.50.60">
    <property type="entry name" value="FAD/NAD(P)-binding domain"/>
    <property type="match status" value="1"/>
</dbReference>
<feature type="domain" description="Amine oxidase" evidence="1">
    <location>
        <begin position="5"/>
        <end position="87"/>
    </location>
</feature>
<dbReference type="Pfam" id="PF01593">
    <property type="entry name" value="Amino_oxidase"/>
    <property type="match status" value="1"/>
</dbReference>
<sequence length="116" mass="12723">MIRNNKGEVRFNCGAKKIIIKNSKAVGVVTESGEELTADVIVSNISPTATYFDLIDPQDVPKDAVRYLSNFKPSKSLISNLEFAGGFVGLCGFSPNYIQGYKKANEILKKYWNGGI</sequence>
<dbReference type="EMBL" id="FOMG01000025">
    <property type="protein sequence ID" value="SFD22436.1"/>
    <property type="molecule type" value="Genomic_DNA"/>
</dbReference>
<dbReference type="InterPro" id="IPR002937">
    <property type="entry name" value="Amino_oxidase"/>
</dbReference>
<dbReference type="AlphaFoldDB" id="A0A1I1QK20"/>
<protein>
    <recommendedName>
        <fullName evidence="1">Amine oxidase domain-containing protein</fullName>
    </recommendedName>
</protein>
<dbReference type="STRING" id="119641.SAMN05421842_12543"/>
<dbReference type="InterPro" id="IPR036188">
    <property type="entry name" value="FAD/NAD-bd_sf"/>
</dbReference>
<evidence type="ECO:0000259" key="1">
    <source>
        <dbReference type="Pfam" id="PF01593"/>
    </source>
</evidence>
<gene>
    <name evidence="2" type="ORF">SAMN05421842_12543</name>
</gene>
<name>A0A1I1QK20_9CLOT</name>
<reference evidence="2 3" key="1">
    <citation type="submission" date="2016-10" db="EMBL/GenBank/DDBJ databases">
        <authorList>
            <person name="de Groot N.N."/>
        </authorList>
    </citation>
    <scope>NUCLEOTIDE SEQUENCE [LARGE SCALE GENOMIC DNA]</scope>
    <source>
        <strain evidence="2 3">DSM 12992</strain>
    </source>
</reference>